<organism evidence="1 2">
    <name type="scientific">Periplaneta americana</name>
    <name type="common">American cockroach</name>
    <name type="synonym">Blatta americana</name>
    <dbReference type="NCBI Taxonomy" id="6978"/>
    <lineage>
        <taxon>Eukaryota</taxon>
        <taxon>Metazoa</taxon>
        <taxon>Ecdysozoa</taxon>
        <taxon>Arthropoda</taxon>
        <taxon>Hexapoda</taxon>
        <taxon>Insecta</taxon>
        <taxon>Pterygota</taxon>
        <taxon>Neoptera</taxon>
        <taxon>Polyneoptera</taxon>
        <taxon>Dictyoptera</taxon>
        <taxon>Blattodea</taxon>
        <taxon>Blattoidea</taxon>
        <taxon>Blattidae</taxon>
        <taxon>Blattinae</taxon>
        <taxon>Periplaneta</taxon>
    </lineage>
</organism>
<dbReference type="EMBL" id="JAJSOF020000027">
    <property type="protein sequence ID" value="KAJ4433207.1"/>
    <property type="molecule type" value="Genomic_DNA"/>
</dbReference>
<evidence type="ECO:0000313" key="1">
    <source>
        <dbReference type="EMBL" id="KAJ4433207.1"/>
    </source>
</evidence>
<sequence length="141" mass="15447">MTGLCEGGNEPPGSLKANMIRLEGYEVTEELPLEVNEQRKSRIIEIREVSGHVSSSKKVILRVRVQAVNFSEEHRTIIQSGGIDYQFWNGRQQSTKCNSASRAIDVASADSLGCCSGAAFGLGLDPPLDFGFFLGFPQPWD</sequence>
<name>A0ABQ8SHS8_PERAM</name>
<proteinExistence type="predicted"/>
<keyword evidence="2" id="KW-1185">Reference proteome</keyword>
<evidence type="ECO:0000313" key="2">
    <source>
        <dbReference type="Proteomes" id="UP001148838"/>
    </source>
</evidence>
<comment type="caution">
    <text evidence="1">The sequence shown here is derived from an EMBL/GenBank/DDBJ whole genome shotgun (WGS) entry which is preliminary data.</text>
</comment>
<protein>
    <recommendedName>
        <fullName evidence="3">Per a allergen</fullName>
    </recommendedName>
</protein>
<dbReference type="Proteomes" id="UP001148838">
    <property type="component" value="Unassembled WGS sequence"/>
</dbReference>
<evidence type="ECO:0008006" key="3">
    <source>
        <dbReference type="Google" id="ProtNLM"/>
    </source>
</evidence>
<accession>A0ABQ8SHS8</accession>
<gene>
    <name evidence="1" type="ORF">ANN_15464</name>
</gene>
<reference evidence="1 2" key="1">
    <citation type="journal article" date="2022" name="Allergy">
        <title>Genome assembly and annotation of Periplaneta americana reveal a comprehensive cockroach allergen profile.</title>
        <authorList>
            <person name="Wang L."/>
            <person name="Xiong Q."/>
            <person name="Saelim N."/>
            <person name="Wang L."/>
            <person name="Nong W."/>
            <person name="Wan A.T."/>
            <person name="Shi M."/>
            <person name="Liu X."/>
            <person name="Cao Q."/>
            <person name="Hui J.H.L."/>
            <person name="Sookrung N."/>
            <person name="Leung T.F."/>
            <person name="Tungtrongchitr A."/>
            <person name="Tsui S.K.W."/>
        </authorList>
    </citation>
    <scope>NUCLEOTIDE SEQUENCE [LARGE SCALE GENOMIC DNA]</scope>
    <source>
        <strain evidence="1">PWHHKU_190912</strain>
    </source>
</reference>